<dbReference type="EMBL" id="BMFV01000007">
    <property type="protein sequence ID" value="GGH79120.1"/>
    <property type="molecule type" value="Genomic_DNA"/>
</dbReference>
<keyword evidence="2" id="KW-1133">Transmembrane helix</keyword>
<feature type="compositionally biased region" description="Acidic residues" evidence="1">
    <location>
        <begin position="65"/>
        <end position="76"/>
    </location>
</feature>
<organism evidence="3 4">
    <name type="scientific">Pullulanibacillus pueri</name>
    <dbReference type="NCBI Taxonomy" id="1437324"/>
    <lineage>
        <taxon>Bacteria</taxon>
        <taxon>Bacillati</taxon>
        <taxon>Bacillota</taxon>
        <taxon>Bacilli</taxon>
        <taxon>Bacillales</taxon>
        <taxon>Sporolactobacillaceae</taxon>
        <taxon>Pullulanibacillus</taxon>
    </lineage>
</organism>
<proteinExistence type="predicted"/>
<dbReference type="RefSeq" id="WP_188496643.1">
    <property type="nucleotide sequence ID" value="NZ_BMFV01000007.1"/>
</dbReference>
<comment type="caution">
    <text evidence="3">The sequence shown here is derived from an EMBL/GenBank/DDBJ whole genome shotgun (WGS) entry which is preliminary data.</text>
</comment>
<feature type="compositionally biased region" description="Basic and acidic residues" evidence="1">
    <location>
        <begin position="49"/>
        <end position="64"/>
    </location>
</feature>
<feature type="transmembrane region" description="Helical" evidence="2">
    <location>
        <begin position="91"/>
        <end position="112"/>
    </location>
</feature>
<evidence type="ECO:0000313" key="3">
    <source>
        <dbReference type="EMBL" id="GGH79120.1"/>
    </source>
</evidence>
<feature type="compositionally biased region" description="Basic residues" evidence="1">
    <location>
        <begin position="20"/>
        <end position="29"/>
    </location>
</feature>
<evidence type="ECO:0000256" key="1">
    <source>
        <dbReference type="SAM" id="MobiDB-lite"/>
    </source>
</evidence>
<feature type="compositionally biased region" description="Polar residues" evidence="1">
    <location>
        <begin position="7"/>
        <end position="16"/>
    </location>
</feature>
<evidence type="ECO:0000256" key="2">
    <source>
        <dbReference type="SAM" id="Phobius"/>
    </source>
</evidence>
<keyword evidence="2" id="KW-0472">Membrane</keyword>
<dbReference type="Proteomes" id="UP000656813">
    <property type="component" value="Unassembled WGS sequence"/>
</dbReference>
<protein>
    <submittedName>
        <fullName evidence="3">Uncharacterized protein</fullName>
    </submittedName>
</protein>
<name>A0A8J2ZV03_9BACL</name>
<reference evidence="3" key="1">
    <citation type="journal article" date="2014" name="Int. J. Syst. Evol. Microbiol.">
        <title>Complete genome sequence of Corynebacterium casei LMG S-19264T (=DSM 44701T), isolated from a smear-ripened cheese.</title>
        <authorList>
            <consortium name="US DOE Joint Genome Institute (JGI-PGF)"/>
            <person name="Walter F."/>
            <person name="Albersmeier A."/>
            <person name="Kalinowski J."/>
            <person name="Ruckert C."/>
        </authorList>
    </citation>
    <scope>NUCLEOTIDE SEQUENCE</scope>
    <source>
        <strain evidence="3">CGMCC 1.12777</strain>
    </source>
</reference>
<keyword evidence="4" id="KW-1185">Reference proteome</keyword>
<reference evidence="3" key="2">
    <citation type="submission" date="2020-09" db="EMBL/GenBank/DDBJ databases">
        <authorList>
            <person name="Sun Q."/>
            <person name="Zhou Y."/>
        </authorList>
    </citation>
    <scope>NUCLEOTIDE SEQUENCE</scope>
    <source>
        <strain evidence="3">CGMCC 1.12777</strain>
    </source>
</reference>
<sequence>MDDKQEPSLTSTSTVNLPPRRQRHSKKKQRQTEKIEDLQVLKQDSVFHERLEDKAMNQEKKKSIEEEEKVEPELADEQAAASESPRRNGGLIFANLILWLFLLMLAGLLFYVTTS</sequence>
<keyword evidence="2" id="KW-0812">Transmembrane</keyword>
<dbReference type="AlphaFoldDB" id="A0A8J2ZV03"/>
<accession>A0A8J2ZV03</accession>
<feature type="region of interest" description="Disordered" evidence="1">
    <location>
        <begin position="49"/>
        <end position="85"/>
    </location>
</feature>
<feature type="region of interest" description="Disordered" evidence="1">
    <location>
        <begin position="1"/>
        <end position="35"/>
    </location>
</feature>
<evidence type="ECO:0000313" key="4">
    <source>
        <dbReference type="Proteomes" id="UP000656813"/>
    </source>
</evidence>
<gene>
    <name evidence="3" type="ORF">GCM10007096_13580</name>
</gene>